<protein>
    <recommendedName>
        <fullName evidence="4">Surface antigen</fullName>
    </recommendedName>
</protein>
<dbReference type="Gene3D" id="3.10.20.310">
    <property type="entry name" value="membrane protein fhac"/>
    <property type="match status" value="1"/>
</dbReference>
<organism evidence="2 3">
    <name type="scientific">Halanaerobium kushneri</name>
    <dbReference type="NCBI Taxonomy" id="56779"/>
    <lineage>
        <taxon>Bacteria</taxon>
        <taxon>Bacillati</taxon>
        <taxon>Bacillota</taxon>
        <taxon>Clostridia</taxon>
        <taxon>Halanaerobiales</taxon>
        <taxon>Halanaerobiaceae</taxon>
        <taxon>Halanaerobium</taxon>
    </lineage>
</organism>
<dbReference type="EMBL" id="FTNC01000001">
    <property type="protein sequence ID" value="SIQ05513.1"/>
    <property type="molecule type" value="Genomic_DNA"/>
</dbReference>
<dbReference type="Gene3D" id="2.40.160.50">
    <property type="entry name" value="membrane protein fhac: a member of the omp85/tpsb transporter family"/>
    <property type="match status" value="1"/>
</dbReference>
<keyword evidence="3" id="KW-1185">Reference proteome</keyword>
<evidence type="ECO:0000313" key="3">
    <source>
        <dbReference type="Proteomes" id="UP000185669"/>
    </source>
</evidence>
<proteinExistence type="predicted"/>
<keyword evidence="1" id="KW-0732">Signal</keyword>
<evidence type="ECO:0000313" key="2">
    <source>
        <dbReference type="EMBL" id="SIQ05513.1"/>
    </source>
</evidence>
<feature type="chain" id="PRO_5012432963" description="Surface antigen" evidence="1">
    <location>
        <begin position="23"/>
        <end position="396"/>
    </location>
</feature>
<dbReference type="RefSeq" id="WP_076543444.1">
    <property type="nucleotide sequence ID" value="NZ_FTNC01000001.1"/>
</dbReference>
<gene>
    <name evidence="2" type="ORF">SAMN05421834_101143</name>
</gene>
<feature type="signal peptide" evidence="1">
    <location>
        <begin position="1"/>
        <end position="22"/>
    </location>
</feature>
<evidence type="ECO:0000256" key="1">
    <source>
        <dbReference type="SAM" id="SignalP"/>
    </source>
</evidence>
<dbReference type="AlphaFoldDB" id="A0A1N6PMM1"/>
<sequence length="396" mass="46108">MKKIMIFTVVLIIISLTLNVNAQTVTEIEISELERSSRELILKQLPYTTGDIYGEQKLILSRKRIFNSDLFNPITFQLSAQETKNNNYKIFINAEDSGIFMIHPWEFAIRKTTGLLGEKFEQKIRNPQGNGLSYLFALDWSNDSYQDYGLEYLGKKGRIYNFNYRNFDRDLEFNQQDFKSKGDFYQFSLESIPTAEIKNQYSLKFQENDYQINNLIQKQQYLIPVYNLNYDKSFNFEFELSRAFSLNDNYNDFNSFKLNLNKEFKLNNKSRIIADFKGGFSSDNTPLNYQFTAGGFSKIDGGIPIRGQDYEFAGTKYIKNTLEYHRMLWRRDLWGVIFIDNAKIAAADKEFGDLSWENDAGLGLIYYTFLGPIRADIAFDNGNSSPQFKIGFGNSF</sequence>
<accession>A0A1N6PMM1</accession>
<dbReference type="Proteomes" id="UP000185669">
    <property type="component" value="Unassembled WGS sequence"/>
</dbReference>
<evidence type="ECO:0008006" key="4">
    <source>
        <dbReference type="Google" id="ProtNLM"/>
    </source>
</evidence>
<dbReference type="STRING" id="56779.SAMN05421834_101143"/>
<dbReference type="OrthoDB" id="9776356at2"/>
<reference evidence="3" key="1">
    <citation type="submission" date="2017-01" db="EMBL/GenBank/DDBJ databases">
        <authorList>
            <person name="Varghese N."/>
            <person name="Submissions S."/>
        </authorList>
    </citation>
    <scope>NUCLEOTIDE SEQUENCE [LARGE SCALE GENOMIC DNA]</scope>
    <source>
        <strain evidence="3">ATCC 700103</strain>
    </source>
</reference>
<name>A0A1N6PMM1_9FIRM</name>